<dbReference type="Gene3D" id="3.40.50.720">
    <property type="entry name" value="NAD(P)-binding Rossmann-like Domain"/>
    <property type="match status" value="1"/>
</dbReference>
<evidence type="ECO:0000259" key="6">
    <source>
        <dbReference type="Pfam" id="PF01408"/>
    </source>
</evidence>
<feature type="domain" description="Gfo/Idh/MocA-like oxidoreductase N-terminal" evidence="6">
    <location>
        <begin position="21"/>
        <end position="144"/>
    </location>
</feature>
<evidence type="ECO:0000256" key="5">
    <source>
        <dbReference type="ARBA" id="ARBA00023295"/>
    </source>
</evidence>
<evidence type="ECO:0000256" key="2">
    <source>
        <dbReference type="ARBA" id="ARBA00009329"/>
    </source>
</evidence>
<keyword evidence="3 8" id="KW-0378">Hydrolase</keyword>
<dbReference type="RefSeq" id="WP_005813119.1">
    <property type="nucleotide sequence ID" value="NZ_JGDB01000026.1"/>
</dbReference>
<evidence type="ECO:0000256" key="4">
    <source>
        <dbReference type="ARBA" id="ARBA00023027"/>
    </source>
</evidence>
<dbReference type="Pfam" id="PF01408">
    <property type="entry name" value="GFO_IDH_MocA"/>
    <property type="match status" value="1"/>
</dbReference>
<keyword evidence="5 8" id="KW-0326">Glycosidase</keyword>
<reference evidence="8 9" key="1">
    <citation type="submission" date="2014-02" db="EMBL/GenBank/DDBJ databases">
        <authorList>
            <person name="Sears C."/>
            <person name="Carroll K."/>
            <person name="Sack B.R."/>
            <person name="Qadri F."/>
            <person name="Myers L.L."/>
            <person name="Chung G.-T."/>
            <person name="Escheverria P."/>
            <person name="Fraser C.M."/>
            <person name="Sadzewicz L."/>
            <person name="Shefchek K.A."/>
            <person name="Tallon L."/>
            <person name="Das S.P."/>
            <person name="Daugherty S."/>
            <person name="Mongodin E.F."/>
        </authorList>
    </citation>
    <scope>NUCLEOTIDE SEQUENCE [LARGE SCALE GENOMIC DNA]</scope>
    <source>
        <strain evidence="9">3998T(B)3</strain>
    </source>
</reference>
<dbReference type="GeneID" id="60366745"/>
<dbReference type="PANTHER" id="PTHR43818">
    <property type="entry name" value="BCDNA.GH03377"/>
    <property type="match status" value="1"/>
</dbReference>
<organism evidence="8 9">
    <name type="scientific">Bacteroides fragilis str. 3998T(B)3</name>
    <dbReference type="NCBI Taxonomy" id="1339316"/>
    <lineage>
        <taxon>Bacteria</taxon>
        <taxon>Pseudomonadati</taxon>
        <taxon>Bacteroidota</taxon>
        <taxon>Bacteroidia</taxon>
        <taxon>Bacteroidales</taxon>
        <taxon>Bacteroidaceae</taxon>
        <taxon>Bacteroides</taxon>
    </lineage>
</organism>
<dbReference type="InterPro" id="IPR036291">
    <property type="entry name" value="NAD(P)-bd_dom_sf"/>
</dbReference>
<dbReference type="SMR" id="A0A015W1A6"/>
<dbReference type="EC" id="3.2.1.-" evidence="8"/>
<dbReference type="PANTHER" id="PTHR43818:SF1">
    <property type="entry name" value="GLYCOSYL HYDROLASE FAMILY 109 PROTEIN"/>
    <property type="match status" value="1"/>
</dbReference>
<dbReference type="AlphaFoldDB" id="A0A015W1A6"/>
<dbReference type="Gene3D" id="3.30.360.10">
    <property type="entry name" value="Dihydrodipicolinate Reductase, domain 2"/>
    <property type="match status" value="1"/>
</dbReference>
<sequence length="425" mass="47952">MKTPSQTHVLGLAHPPLPMVRLAFIGLGNRGVLTLQRYLQIEGVEIKALCEIREGNLVKAQKILREAGYPQPDGYTGPDGWKRMCERDDIDLVFICTDWLTHTPMAVYSMEHGKHVAIEVPAAMTVEECWKLVDTAEKTRQHCMMLENCCYDPFALTTLNMAQQGVFGEITHVEGAYIHDLRSIYFADESKGGFHNHWGKKYSIEHTGNPYPTHGLGPVCQILNIHRGDRMNYLVSLSSLQAGMTEYARKNFGADSPEARQKYLLGDMNTTLIQTVKGKSIMIQYNVVTPRPYSRLHTVCGTKGFAQKYPVPSIALEPDAGSPLEGKALEEIMERYKHPFTATFGTEAHRRNLPNEMNYVMDCRLIYCLRNGLPLDMDVYDAAEWSCITELSEQSVLNGSIPVEIPDFTRGAWKKCHISRTSDLY</sequence>
<protein>
    <submittedName>
        <fullName evidence="8">Glycosyl hydrolase</fullName>
        <ecNumber evidence="8">3.2.1.-</ecNumber>
    </submittedName>
</protein>
<dbReference type="Proteomes" id="UP000020773">
    <property type="component" value="Unassembled WGS sequence"/>
</dbReference>
<dbReference type="Pfam" id="PF21252">
    <property type="entry name" value="Glyco_hydro_109_C"/>
    <property type="match status" value="1"/>
</dbReference>
<dbReference type="InterPro" id="IPR049303">
    <property type="entry name" value="Glyco_hydro_109_C"/>
</dbReference>
<dbReference type="PATRIC" id="fig|1339316.3.peg.1253"/>
<dbReference type="GO" id="GO:0000166">
    <property type="term" value="F:nucleotide binding"/>
    <property type="evidence" value="ECO:0007669"/>
    <property type="project" value="InterPro"/>
</dbReference>
<evidence type="ECO:0000313" key="8">
    <source>
        <dbReference type="EMBL" id="EXY91998.1"/>
    </source>
</evidence>
<keyword evidence="4" id="KW-0520">NAD</keyword>
<proteinExistence type="inferred from homology"/>
<dbReference type="InterPro" id="IPR000683">
    <property type="entry name" value="Gfo/Idh/MocA-like_OxRdtase_N"/>
</dbReference>
<evidence type="ECO:0000313" key="9">
    <source>
        <dbReference type="Proteomes" id="UP000020773"/>
    </source>
</evidence>
<dbReference type="InterPro" id="IPR050463">
    <property type="entry name" value="Gfo/Idh/MocA_oxidrdct_glycsds"/>
</dbReference>
<gene>
    <name evidence="8" type="ORF">M125_1289</name>
</gene>
<name>A0A015W1A6_BACFG</name>
<evidence type="ECO:0000259" key="7">
    <source>
        <dbReference type="Pfam" id="PF21252"/>
    </source>
</evidence>
<comment type="similarity">
    <text evidence="2">Belongs to the Gfo/Idh/MocA family. Glycosyl hydrolase 109 subfamily.</text>
</comment>
<comment type="caution">
    <text evidence="8">The sequence shown here is derived from an EMBL/GenBank/DDBJ whole genome shotgun (WGS) entry which is preliminary data.</text>
</comment>
<dbReference type="EMBL" id="JGDB01000026">
    <property type="protein sequence ID" value="EXY91998.1"/>
    <property type="molecule type" value="Genomic_DNA"/>
</dbReference>
<evidence type="ECO:0000256" key="3">
    <source>
        <dbReference type="ARBA" id="ARBA00022801"/>
    </source>
</evidence>
<dbReference type="SUPFAM" id="SSF51735">
    <property type="entry name" value="NAD(P)-binding Rossmann-fold domains"/>
    <property type="match status" value="1"/>
</dbReference>
<comment type="cofactor">
    <cofactor evidence="1">
        <name>NAD(+)</name>
        <dbReference type="ChEBI" id="CHEBI:57540"/>
    </cofactor>
</comment>
<evidence type="ECO:0000256" key="1">
    <source>
        <dbReference type="ARBA" id="ARBA00001911"/>
    </source>
</evidence>
<dbReference type="GO" id="GO:0016798">
    <property type="term" value="F:hydrolase activity, acting on glycosyl bonds"/>
    <property type="evidence" value="ECO:0007669"/>
    <property type="project" value="UniProtKB-KW"/>
</dbReference>
<accession>A0A015W1A6</accession>
<feature type="domain" description="Glycosyl hydrolase 109 C-terminal" evidence="7">
    <location>
        <begin position="156"/>
        <end position="317"/>
    </location>
</feature>